<dbReference type="GO" id="GO:0005764">
    <property type="term" value="C:lysosome"/>
    <property type="evidence" value="ECO:0007669"/>
    <property type="project" value="UniProtKB-ARBA"/>
</dbReference>
<keyword evidence="9 12" id="KW-0443">Lipid metabolism</keyword>
<organism evidence="15 16">
    <name type="scientific">Sipha flava</name>
    <name type="common">yellow sugarcane aphid</name>
    <dbReference type="NCBI Taxonomy" id="143950"/>
    <lineage>
        <taxon>Eukaryota</taxon>
        <taxon>Metazoa</taxon>
        <taxon>Ecdysozoa</taxon>
        <taxon>Arthropoda</taxon>
        <taxon>Hexapoda</taxon>
        <taxon>Insecta</taxon>
        <taxon>Pterygota</taxon>
        <taxon>Neoptera</taxon>
        <taxon>Paraneoptera</taxon>
        <taxon>Hemiptera</taxon>
        <taxon>Sternorrhyncha</taxon>
        <taxon>Aphidomorpha</taxon>
        <taxon>Aphidoidea</taxon>
        <taxon>Aphididae</taxon>
        <taxon>Sipha</taxon>
    </lineage>
</organism>
<dbReference type="GO" id="GO:0007040">
    <property type="term" value="P:lysosome organization"/>
    <property type="evidence" value="ECO:0007669"/>
    <property type="project" value="UniProtKB-ARBA"/>
</dbReference>
<evidence type="ECO:0000313" key="16">
    <source>
        <dbReference type="RefSeq" id="XP_025409438.1"/>
    </source>
</evidence>
<dbReference type="Pfam" id="PF02055">
    <property type="entry name" value="Glyco_hydro_30"/>
    <property type="match status" value="1"/>
</dbReference>
<dbReference type="GO" id="GO:0016241">
    <property type="term" value="P:regulation of macroautophagy"/>
    <property type="evidence" value="ECO:0007669"/>
    <property type="project" value="UniProtKB-ARBA"/>
</dbReference>
<evidence type="ECO:0000256" key="6">
    <source>
        <dbReference type="ARBA" id="ARBA00022729"/>
    </source>
</evidence>
<dbReference type="GO" id="GO:0008202">
    <property type="term" value="P:steroid metabolic process"/>
    <property type="evidence" value="ECO:0007669"/>
    <property type="project" value="UniProtKB-ARBA"/>
</dbReference>
<dbReference type="GO" id="GO:0032006">
    <property type="term" value="P:regulation of TOR signaling"/>
    <property type="evidence" value="ECO:0007669"/>
    <property type="project" value="UniProtKB-ARBA"/>
</dbReference>
<dbReference type="PANTHER" id="PTHR11069">
    <property type="entry name" value="GLUCOSYLCERAMIDASE"/>
    <property type="match status" value="1"/>
</dbReference>
<keyword evidence="15" id="KW-1185">Reference proteome</keyword>
<evidence type="ECO:0000256" key="5">
    <source>
        <dbReference type="ARBA" id="ARBA00012658"/>
    </source>
</evidence>
<dbReference type="GO" id="GO:0010605">
    <property type="term" value="P:negative regulation of macromolecule metabolic process"/>
    <property type="evidence" value="ECO:0007669"/>
    <property type="project" value="UniProtKB-ARBA"/>
</dbReference>
<reference evidence="16" key="1">
    <citation type="submission" date="2025-08" db="UniProtKB">
        <authorList>
            <consortium name="RefSeq"/>
        </authorList>
    </citation>
    <scope>IDENTIFICATION</scope>
    <source>
        <tissue evidence="16">Whole body</tissue>
    </source>
</reference>
<feature type="domain" description="Glycosyl hydrolase family 30 beta sandwich" evidence="14">
    <location>
        <begin position="475"/>
        <end position="535"/>
    </location>
</feature>
<dbReference type="PANTHER" id="PTHR11069:SF23">
    <property type="entry name" value="LYSOSOMAL ACID GLUCOSYLCERAMIDASE"/>
    <property type="match status" value="1"/>
</dbReference>
<keyword evidence="12" id="KW-0326">Glycosidase</keyword>
<dbReference type="GO" id="GO:0030163">
    <property type="term" value="P:protein catabolic process"/>
    <property type="evidence" value="ECO:0007669"/>
    <property type="project" value="UniProtKB-ARBA"/>
</dbReference>
<dbReference type="InterPro" id="IPR033453">
    <property type="entry name" value="Glyco_hydro_30_TIM-barrel"/>
</dbReference>
<feature type="domain" description="Glycosyl hydrolase family 30 TIM-barrel" evidence="13">
    <location>
        <begin position="127"/>
        <end position="472"/>
    </location>
</feature>
<comment type="catalytic activity">
    <reaction evidence="1">
        <text>a beta-D-glucosyl-(1&lt;-&gt;1')-N-acylsphing-4-enine + H2O = an N-acylsphing-4-enine + D-glucose</text>
        <dbReference type="Rhea" id="RHEA:13269"/>
        <dbReference type="ChEBI" id="CHEBI:4167"/>
        <dbReference type="ChEBI" id="CHEBI:15377"/>
        <dbReference type="ChEBI" id="CHEBI:22801"/>
        <dbReference type="ChEBI" id="CHEBI:52639"/>
        <dbReference type="EC" id="3.2.1.45"/>
    </reaction>
    <physiologicalReaction direction="left-to-right" evidence="1">
        <dbReference type="Rhea" id="RHEA:13270"/>
    </physiologicalReaction>
</comment>
<comment type="pathway">
    <text evidence="3">Sphingolipid metabolism.</text>
</comment>
<dbReference type="GO" id="GO:0006066">
    <property type="term" value="P:alcohol metabolic process"/>
    <property type="evidence" value="ECO:0007669"/>
    <property type="project" value="UniProtKB-ARBA"/>
</dbReference>
<dbReference type="PRINTS" id="PR00843">
    <property type="entry name" value="GLHYDRLASE30"/>
</dbReference>
<dbReference type="GO" id="GO:0006914">
    <property type="term" value="P:autophagy"/>
    <property type="evidence" value="ECO:0007669"/>
    <property type="project" value="UniProtKB-ARBA"/>
</dbReference>
<evidence type="ECO:0000256" key="2">
    <source>
        <dbReference type="ARBA" id="ARBA00004760"/>
    </source>
</evidence>
<evidence type="ECO:0000256" key="9">
    <source>
        <dbReference type="ARBA" id="ARBA00023098"/>
    </source>
</evidence>
<dbReference type="EC" id="3.2.1.45" evidence="5 12"/>
<comment type="similarity">
    <text evidence="4 12">Belongs to the glycosyl hydrolase 30 family.</text>
</comment>
<name>A0A8B8FFA4_9HEMI</name>
<dbReference type="InterPro" id="IPR033452">
    <property type="entry name" value="GH30_C"/>
</dbReference>
<evidence type="ECO:0000256" key="12">
    <source>
        <dbReference type="RuleBase" id="RU361188"/>
    </source>
</evidence>
<dbReference type="OrthoDB" id="6624366at2759"/>
<dbReference type="GO" id="GO:0006680">
    <property type="term" value="P:glucosylceramide catabolic process"/>
    <property type="evidence" value="ECO:0007669"/>
    <property type="project" value="UniProtKB-ARBA"/>
</dbReference>
<dbReference type="GO" id="GO:0004348">
    <property type="term" value="F:glucosylceramidase activity"/>
    <property type="evidence" value="ECO:0007669"/>
    <property type="project" value="UniProtKB-EC"/>
</dbReference>
<evidence type="ECO:0000313" key="15">
    <source>
        <dbReference type="Proteomes" id="UP000694846"/>
    </source>
</evidence>
<evidence type="ECO:0000256" key="4">
    <source>
        <dbReference type="ARBA" id="ARBA00005382"/>
    </source>
</evidence>
<dbReference type="InterPro" id="IPR017853">
    <property type="entry name" value="GH"/>
</dbReference>
<evidence type="ECO:0000256" key="11">
    <source>
        <dbReference type="ARBA" id="ARBA00051345"/>
    </source>
</evidence>
<dbReference type="FunFam" id="3.20.20.80:FF:000030">
    <property type="entry name" value="Lysosomal acid glucosylceramidase"/>
    <property type="match status" value="1"/>
</dbReference>
<proteinExistence type="inferred from homology"/>
<comment type="catalytic activity">
    <reaction evidence="10">
        <text>a beta-D-glucosylceramide + H2O = an N-acyl-sphingoid base + D-glucose</text>
        <dbReference type="Rhea" id="RHEA:81447"/>
        <dbReference type="ChEBI" id="CHEBI:4167"/>
        <dbReference type="ChEBI" id="CHEBI:15377"/>
        <dbReference type="ChEBI" id="CHEBI:83264"/>
        <dbReference type="ChEBI" id="CHEBI:83273"/>
    </reaction>
    <physiologicalReaction direction="left-to-right" evidence="10">
        <dbReference type="Rhea" id="RHEA:81448"/>
    </physiologicalReaction>
</comment>
<comment type="catalytic activity">
    <reaction evidence="11">
        <text>an N-acyl-1-beta-D-glucosyl-15-methylhexadecasphing-4-enine + H2O = an N-acyl-15-methylhexadecasphing-4-enine + D-glucose</text>
        <dbReference type="Rhea" id="RHEA:34755"/>
        <dbReference type="ChEBI" id="CHEBI:4167"/>
        <dbReference type="ChEBI" id="CHEBI:15377"/>
        <dbReference type="ChEBI" id="CHEBI:70815"/>
        <dbReference type="ChEBI" id="CHEBI:70846"/>
    </reaction>
    <physiologicalReaction direction="left-to-right" evidence="11">
        <dbReference type="Rhea" id="RHEA:34756"/>
    </physiologicalReaction>
</comment>
<evidence type="ECO:0000256" key="10">
    <source>
        <dbReference type="ARBA" id="ARBA00050474"/>
    </source>
</evidence>
<gene>
    <name evidence="16" type="primary">LOC112682888</name>
</gene>
<evidence type="ECO:0000259" key="13">
    <source>
        <dbReference type="Pfam" id="PF02055"/>
    </source>
</evidence>
<dbReference type="AlphaFoldDB" id="A0A8B8FFA4"/>
<dbReference type="SUPFAM" id="SSF51011">
    <property type="entry name" value="Glycosyl hydrolase domain"/>
    <property type="match status" value="1"/>
</dbReference>
<protein>
    <recommendedName>
        <fullName evidence="5 12">Glucosylceramidase</fullName>
        <ecNumber evidence="5 12">3.2.1.45</ecNumber>
    </recommendedName>
</protein>
<comment type="pathway">
    <text evidence="2">Lipid metabolism; sphingolipid metabolism.</text>
</comment>
<evidence type="ECO:0000259" key="14">
    <source>
        <dbReference type="Pfam" id="PF17189"/>
    </source>
</evidence>
<keyword evidence="7 12" id="KW-0378">Hydrolase</keyword>
<dbReference type="GeneID" id="112682888"/>
<dbReference type="SUPFAM" id="SSF51445">
    <property type="entry name" value="(Trans)glycosidases"/>
    <property type="match status" value="1"/>
</dbReference>
<dbReference type="GO" id="GO:0042391">
    <property type="term" value="P:regulation of membrane potential"/>
    <property type="evidence" value="ECO:0007669"/>
    <property type="project" value="UniProtKB-ARBA"/>
</dbReference>
<dbReference type="GO" id="GO:0016758">
    <property type="term" value="F:hexosyltransferase activity"/>
    <property type="evidence" value="ECO:0007669"/>
    <property type="project" value="UniProtKB-ARBA"/>
</dbReference>
<keyword evidence="8 12" id="KW-0746">Sphingolipid metabolism</keyword>
<dbReference type="GO" id="GO:0005774">
    <property type="term" value="C:vacuolar membrane"/>
    <property type="evidence" value="ECO:0007669"/>
    <property type="project" value="UniProtKB-ARBA"/>
</dbReference>
<dbReference type="Gene3D" id="3.20.20.80">
    <property type="entry name" value="Glycosidases"/>
    <property type="match status" value="1"/>
</dbReference>
<evidence type="ECO:0000256" key="1">
    <source>
        <dbReference type="ARBA" id="ARBA00001013"/>
    </source>
</evidence>
<evidence type="ECO:0000256" key="3">
    <source>
        <dbReference type="ARBA" id="ARBA00004991"/>
    </source>
</evidence>
<dbReference type="Proteomes" id="UP000694846">
    <property type="component" value="Unplaced"/>
</dbReference>
<dbReference type="GO" id="GO:0005102">
    <property type="term" value="F:signaling receptor binding"/>
    <property type="evidence" value="ECO:0007669"/>
    <property type="project" value="UniProtKB-ARBA"/>
</dbReference>
<evidence type="ECO:0000256" key="7">
    <source>
        <dbReference type="ARBA" id="ARBA00022801"/>
    </source>
</evidence>
<evidence type="ECO:0000256" key="8">
    <source>
        <dbReference type="ARBA" id="ARBA00022919"/>
    </source>
</evidence>
<accession>A0A8B8FFA4</accession>
<sequence>MHWRLTNACGDSCGPNAITDPGEMAKHTLLKWILCIVAVMELNAAVAADGCWPRKFKYGTVCVCNSTHCDRTPEPEPLAAGKYALYVSSNAGSRLTRTGDGSFAPSLDSQWVGQEIDVDEATTYQTIRGFGGAFTDSVGINVKSLSPNAQLNLLRSYFSDDGIKYNIGRVPIGGTDFSTRKYTYADTKGVPDLSNFDLAPEDIELKIPLIKTAMGMVSDELKLIGSAWSAPPWMKTNNDYSGIGFLKPMYMEAWADYHIKFLDEYRKQNLTFWALTTGNEPLNGIVPVNRFNSMGWTPVSHREWIGRYMGPRLKGSEHKDTLLFAIDDQRIVLPWWIKMLMSDEQCAKYIDGVAVHWYLDFIVPVKVLDEVHKDFGNKIIMNTEASQGDKPWDFVKVQLGSWTRAENYANNIIDDLNHWVQGWLEWNLALDMTGGPTWVSNFIDSPIIIDKTKDEFYKQPMFYAIGHFSKFISRGSTRIKLTQTTVVKSVGFKRPDGAKVIILYNRRNKSVNISIRDSKRGVIGLSLQKQSINTLIYW</sequence>
<dbReference type="RefSeq" id="XP_025409438.1">
    <property type="nucleotide sequence ID" value="XM_025553653.1"/>
</dbReference>
<keyword evidence="6" id="KW-0732">Signal</keyword>
<dbReference type="GO" id="GO:0051246">
    <property type="term" value="P:regulation of protein metabolic process"/>
    <property type="evidence" value="ECO:0007669"/>
    <property type="project" value="UniProtKB-ARBA"/>
</dbReference>
<dbReference type="Pfam" id="PF17189">
    <property type="entry name" value="Glyco_hydro_30C"/>
    <property type="match status" value="1"/>
</dbReference>
<dbReference type="InterPro" id="IPR001139">
    <property type="entry name" value="Glyco_hydro_30"/>
</dbReference>